<keyword evidence="1" id="KW-0812">Transmembrane</keyword>
<feature type="transmembrane region" description="Helical" evidence="1">
    <location>
        <begin position="37"/>
        <end position="59"/>
    </location>
</feature>
<dbReference type="Proteomes" id="UP001652503">
    <property type="component" value="Unassembled WGS sequence"/>
</dbReference>
<dbReference type="RefSeq" id="WP_263722165.1">
    <property type="nucleotide sequence ID" value="NZ_JAOWLA010000011.1"/>
</dbReference>
<dbReference type="Pfam" id="PF04657">
    <property type="entry name" value="DMT_YdcZ"/>
    <property type="match status" value="1"/>
</dbReference>
<keyword evidence="3" id="KW-1185">Reference proteome</keyword>
<feature type="transmembrane region" description="Helical" evidence="1">
    <location>
        <begin position="127"/>
        <end position="145"/>
    </location>
</feature>
<accession>A0ABT2Z3H8</accession>
<proteinExistence type="predicted"/>
<evidence type="ECO:0000313" key="2">
    <source>
        <dbReference type="EMBL" id="MCV2865647.1"/>
    </source>
</evidence>
<dbReference type="PANTHER" id="PTHR34821:SF2">
    <property type="entry name" value="INNER MEMBRANE PROTEIN YDCZ"/>
    <property type="match status" value="1"/>
</dbReference>
<keyword evidence="1" id="KW-1133">Transmembrane helix</keyword>
<feature type="transmembrane region" description="Helical" evidence="1">
    <location>
        <begin position="94"/>
        <end position="115"/>
    </location>
</feature>
<dbReference type="PANTHER" id="PTHR34821">
    <property type="entry name" value="INNER MEMBRANE PROTEIN YDCZ"/>
    <property type="match status" value="1"/>
</dbReference>
<evidence type="ECO:0000313" key="3">
    <source>
        <dbReference type="Proteomes" id="UP001652503"/>
    </source>
</evidence>
<name>A0ABT2Z3H8_9RHOB</name>
<dbReference type="InterPro" id="IPR006750">
    <property type="entry name" value="YdcZ"/>
</dbReference>
<protein>
    <submittedName>
        <fullName evidence="2">DMT family transporter</fullName>
    </submittedName>
</protein>
<comment type="caution">
    <text evidence="2">The sequence shown here is derived from an EMBL/GenBank/DDBJ whole genome shotgun (WGS) entry which is preliminary data.</text>
</comment>
<organism evidence="2 3">
    <name type="scientific">Albidovulum sediminicola</name>
    <dbReference type="NCBI Taxonomy" id="2984331"/>
    <lineage>
        <taxon>Bacteria</taxon>
        <taxon>Pseudomonadati</taxon>
        <taxon>Pseudomonadota</taxon>
        <taxon>Alphaproteobacteria</taxon>
        <taxon>Rhodobacterales</taxon>
        <taxon>Paracoccaceae</taxon>
        <taxon>Albidovulum</taxon>
    </lineage>
</organism>
<keyword evidence="1" id="KW-0472">Membrane</keyword>
<feature type="transmembrane region" description="Helical" evidence="1">
    <location>
        <begin position="71"/>
        <end position="88"/>
    </location>
</feature>
<gene>
    <name evidence="2" type="ORF">OE647_13015</name>
</gene>
<evidence type="ECO:0000256" key="1">
    <source>
        <dbReference type="SAM" id="Phobius"/>
    </source>
</evidence>
<reference evidence="2 3" key="1">
    <citation type="submission" date="2022-10" db="EMBL/GenBank/DDBJ databases">
        <title>Defluviimonas sp. nov., isolated from ocean surface water.</title>
        <authorList>
            <person name="He W."/>
            <person name="Wang L."/>
            <person name="Zhang D.-F."/>
        </authorList>
    </citation>
    <scope>NUCLEOTIDE SEQUENCE [LARGE SCALE GENOMIC DNA]</scope>
    <source>
        <strain evidence="2 3">WL0075</strain>
    </source>
</reference>
<dbReference type="EMBL" id="JAOWLA010000011">
    <property type="protein sequence ID" value="MCV2865647.1"/>
    <property type="molecule type" value="Genomic_DNA"/>
</dbReference>
<sequence length="147" mass="14546">MTQGAWLPVLLVVCGGMAIAVQAPVNAALGKTLQSPLGAAAVSFGVGFACLTALTLVWGGGGFSRVGGVPAWQLLGGSLGAFYVWAMAASTSALGVVTALAALILGQLGAALLIDHFGAFGLTEQPITLKRIAAVTLVAAGLLLSRS</sequence>